<dbReference type="RefSeq" id="WP_204890850.1">
    <property type="nucleotide sequence ID" value="NZ_JBHUFW010000004.1"/>
</dbReference>
<dbReference type="EC" id="2.3.-.-" evidence="2"/>
<dbReference type="Pfam" id="PF13302">
    <property type="entry name" value="Acetyltransf_3"/>
    <property type="match status" value="1"/>
</dbReference>
<evidence type="ECO:0000313" key="3">
    <source>
        <dbReference type="Proteomes" id="UP001597273"/>
    </source>
</evidence>
<dbReference type="EMBL" id="JBHUFW010000004">
    <property type="protein sequence ID" value="MFD1862100.1"/>
    <property type="molecule type" value="Genomic_DNA"/>
</dbReference>
<gene>
    <name evidence="2" type="ORF">ACFSDB_04120</name>
</gene>
<evidence type="ECO:0000313" key="2">
    <source>
        <dbReference type="EMBL" id="MFD1862100.1"/>
    </source>
</evidence>
<dbReference type="GO" id="GO:0016746">
    <property type="term" value="F:acyltransferase activity"/>
    <property type="evidence" value="ECO:0007669"/>
    <property type="project" value="UniProtKB-KW"/>
</dbReference>
<dbReference type="Proteomes" id="UP001597273">
    <property type="component" value="Unassembled WGS sequence"/>
</dbReference>
<dbReference type="PANTHER" id="PTHR43415:SF3">
    <property type="entry name" value="GNAT-FAMILY ACETYLTRANSFERASE"/>
    <property type="match status" value="1"/>
</dbReference>
<keyword evidence="3" id="KW-1185">Reference proteome</keyword>
<reference evidence="3" key="1">
    <citation type="journal article" date="2019" name="Int. J. Syst. Evol. Microbiol.">
        <title>The Global Catalogue of Microorganisms (GCM) 10K type strain sequencing project: providing services to taxonomists for standard genome sequencing and annotation.</title>
        <authorList>
            <consortium name="The Broad Institute Genomics Platform"/>
            <consortium name="The Broad Institute Genome Sequencing Center for Infectious Disease"/>
            <person name="Wu L."/>
            <person name="Ma J."/>
        </authorList>
    </citation>
    <scope>NUCLEOTIDE SEQUENCE [LARGE SCALE GENOMIC DNA]</scope>
    <source>
        <strain evidence="3">CGMCC 1.15475</strain>
    </source>
</reference>
<keyword evidence="2" id="KW-0012">Acyltransferase</keyword>
<dbReference type="Gene3D" id="3.40.630.30">
    <property type="match status" value="1"/>
</dbReference>
<dbReference type="SUPFAM" id="SSF55729">
    <property type="entry name" value="Acyl-CoA N-acyltransferases (Nat)"/>
    <property type="match status" value="1"/>
</dbReference>
<accession>A0ABW4QES6</accession>
<protein>
    <submittedName>
        <fullName evidence="2">GNAT family N-acetyltransferase</fullName>
        <ecNumber evidence="2">2.3.-.-</ecNumber>
    </submittedName>
</protein>
<comment type="caution">
    <text evidence="2">The sequence shown here is derived from an EMBL/GenBank/DDBJ whole genome shotgun (WGS) entry which is preliminary data.</text>
</comment>
<organism evidence="2 3">
    <name type="scientific">Planococcus chinensis</name>
    <dbReference type="NCBI Taxonomy" id="272917"/>
    <lineage>
        <taxon>Bacteria</taxon>
        <taxon>Bacillati</taxon>
        <taxon>Bacillota</taxon>
        <taxon>Bacilli</taxon>
        <taxon>Bacillales</taxon>
        <taxon>Caryophanaceae</taxon>
        <taxon>Planococcus</taxon>
    </lineage>
</organism>
<dbReference type="PROSITE" id="PS51186">
    <property type="entry name" value="GNAT"/>
    <property type="match status" value="1"/>
</dbReference>
<feature type="domain" description="N-acetyltransferase" evidence="1">
    <location>
        <begin position="8"/>
        <end position="168"/>
    </location>
</feature>
<dbReference type="PANTHER" id="PTHR43415">
    <property type="entry name" value="SPERMIDINE N(1)-ACETYLTRANSFERASE"/>
    <property type="match status" value="1"/>
</dbReference>
<dbReference type="InterPro" id="IPR016181">
    <property type="entry name" value="Acyl_CoA_acyltransferase"/>
</dbReference>
<evidence type="ECO:0000259" key="1">
    <source>
        <dbReference type="PROSITE" id="PS51186"/>
    </source>
</evidence>
<dbReference type="InterPro" id="IPR000182">
    <property type="entry name" value="GNAT_dom"/>
</dbReference>
<keyword evidence="2" id="KW-0808">Transferase</keyword>
<sequence>MNIQGKKVTLRALERSDMEELRGFHNDPEIGFLLGGWSHPISSDQQLKWFDGLAFDGQHLRFAIDTPSDGFIGISTITNIDVKNRSAYHGIMIGKKNMQGHGYGRDAVMTTMKYAFEELGLHRLDGDIVEHNVPSYNLYVQKCGWKKEGVLREHAFRNNQYYDRILVGILKKEYEELCTQNRYWDEKNYEKAMNF</sequence>
<name>A0ABW4QES6_9BACL</name>
<proteinExistence type="predicted"/>